<evidence type="ECO:0000256" key="3">
    <source>
        <dbReference type="ARBA" id="ARBA00022833"/>
    </source>
</evidence>
<evidence type="ECO:0000256" key="2">
    <source>
        <dbReference type="ARBA" id="ARBA00022771"/>
    </source>
</evidence>
<gene>
    <name evidence="6" type="ORF">HK097_002908</name>
</gene>
<feature type="compositionally biased region" description="Basic and acidic residues" evidence="4">
    <location>
        <begin position="252"/>
        <end position="270"/>
    </location>
</feature>
<evidence type="ECO:0000313" key="6">
    <source>
        <dbReference type="EMBL" id="KAJ3053987.1"/>
    </source>
</evidence>
<keyword evidence="7" id="KW-1185">Reference proteome</keyword>
<evidence type="ECO:0000259" key="5">
    <source>
        <dbReference type="SMART" id="SM00343"/>
    </source>
</evidence>
<feature type="compositionally biased region" description="Polar residues" evidence="4">
    <location>
        <begin position="1"/>
        <end position="10"/>
    </location>
</feature>
<dbReference type="Gene3D" id="4.10.60.10">
    <property type="entry name" value="Zinc finger, CCHC-type"/>
    <property type="match status" value="1"/>
</dbReference>
<dbReference type="GO" id="GO:0003676">
    <property type="term" value="F:nucleic acid binding"/>
    <property type="evidence" value="ECO:0007669"/>
    <property type="project" value="InterPro"/>
</dbReference>
<dbReference type="AlphaFoldDB" id="A0AAD5SG56"/>
<dbReference type="GO" id="GO:0008270">
    <property type="term" value="F:zinc ion binding"/>
    <property type="evidence" value="ECO:0007669"/>
    <property type="project" value="UniProtKB-KW"/>
</dbReference>
<name>A0AAD5SG56_9FUNG</name>
<feature type="domain" description="CCHC-type" evidence="5">
    <location>
        <begin position="201"/>
        <end position="217"/>
    </location>
</feature>
<dbReference type="InterPro" id="IPR025829">
    <property type="entry name" value="Zn_knuckle_CX2CX3GHX4C"/>
</dbReference>
<accession>A0AAD5SG56</accession>
<dbReference type="SMART" id="SM00343">
    <property type="entry name" value="ZnF_C2HC"/>
    <property type="match status" value="3"/>
</dbReference>
<dbReference type="Pfam" id="PF13917">
    <property type="entry name" value="zf-CCHC_3"/>
    <property type="match status" value="1"/>
</dbReference>
<dbReference type="SUPFAM" id="SSF57756">
    <property type="entry name" value="Retrovirus zinc finger-like domains"/>
    <property type="match status" value="1"/>
</dbReference>
<dbReference type="InterPro" id="IPR001878">
    <property type="entry name" value="Znf_CCHC"/>
</dbReference>
<feature type="domain" description="CCHC-type" evidence="5">
    <location>
        <begin position="311"/>
        <end position="327"/>
    </location>
</feature>
<dbReference type="InterPro" id="IPR036875">
    <property type="entry name" value="Znf_CCHC_sf"/>
</dbReference>
<comment type="caution">
    <text evidence="6">The sequence shown here is derived from an EMBL/GenBank/DDBJ whole genome shotgun (WGS) entry which is preliminary data.</text>
</comment>
<organism evidence="6 7">
    <name type="scientific">Rhizophlyctis rosea</name>
    <dbReference type="NCBI Taxonomy" id="64517"/>
    <lineage>
        <taxon>Eukaryota</taxon>
        <taxon>Fungi</taxon>
        <taxon>Fungi incertae sedis</taxon>
        <taxon>Chytridiomycota</taxon>
        <taxon>Chytridiomycota incertae sedis</taxon>
        <taxon>Chytridiomycetes</taxon>
        <taxon>Rhizophlyctidales</taxon>
        <taxon>Rhizophlyctidaceae</taxon>
        <taxon>Rhizophlyctis</taxon>
    </lineage>
</organism>
<dbReference type="Pfam" id="PF13696">
    <property type="entry name" value="zf-CCHC_2"/>
    <property type="match status" value="2"/>
</dbReference>
<feature type="region of interest" description="Disordered" evidence="4">
    <location>
        <begin position="1"/>
        <end position="22"/>
    </location>
</feature>
<feature type="domain" description="CCHC-type" evidence="5">
    <location>
        <begin position="284"/>
        <end position="300"/>
    </location>
</feature>
<keyword evidence="2" id="KW-0863">Zinc-finger</keyword>
<sequence length="336" mass="38151">MGEPQPNTSIPFPYRQPLSQHGQHHLPIAHGAFEDHLSAKFAGLELAGRDHPMAREELARAAIRDAHAHYGNQPTTPPDPLADTATSVIKPFLLDSPMQLHSRSSSSDDYILAKRYSDSNLREASLRDSGLRESSLRGPTHQSYLHFLAQEERLRRSGLGSVGGGMQSLERIQMQNALDLEDHVGSGFGRPWREVPPAGYVCKLCMVEGHWLKNCNLYRERRRENIQQFGLFPPGQNPHAQKNRNRSFSFDNNHREPQRREREREGHMENNRGGSPTPPPKGYVCRKCCTPGHWIQHCPFSKQSAPPEGYTCKICAVKGHWIYQCPKRLPRSLMNY</sequence>
<keyword evidence="1" id="KW-0479">Metal-binding</keyword>
<evidence type="ECO:0000313" key="7">
    <source>
        <dbReference type="Proteomes" id="UP001212841"/>
    </source>
</evidence>
<evidence type="ECO:0000256" key="1">
    <source>
        <dbReference type="ARBA" id="ARBA00022723"/>
    </source>
</evidence>
<dbReference type="EMBL" id="JADGJD010000166">
    <property type="protein sequence ID" value="KAJ3053987.1"/>
    <property type="molecule type" value="Genomic_DNA"/>
</dbReference>
<proteinExistence type="predicted"/>
<reference evidence="6" key="1">
    <citation type="submission" date="2020-05" db="EMBL/GenBank/DDBJ databases">
        <title>Phylogenomic resolution of chytrid fungi.</title>
        <authorList>
            <person name="Stajich J.E."/>
            <person name="Amses K."/>
            <person name="Simmons R."/>
            <person name="Seto K."/>
            <person name="Myers J."/>
            <person name="Bonds A."/>
            <person name="Quandt C.A."/>
            <person name="Barry K."/>
            <person name="Liu P."/>
            <person name="Grigoriev I."/>
            <person name="Longcore J.E."/>
            <person name="James T.Y."/>
        </authorList>
    </citation>
    <scope>NUCLEOTIDE SEQUENCE</scope>
    <source>
        <strain evidence="6">JEL0318</strain>
    </source>
</reference>
<protein>
    <recommendedName>
        <fullName evidence="5">CCHC-type domain-containing protein</fullName>
    </recommendedName>
</protein>
<evidence type="ECO:0000256" key="4">
    <source>
        <dbReference type="SAM" id="MobiDB-lite"/>
    </source>
</evidence>
<dbReference type="Proteomes" id="UP001212841">
    <property type="component" value="Unassembled WGS sequence"/>
</dbReference>
<keyword evidence="3" id="KW-0862">Zinc</keyword>
<feature type="region of interest" description="Disordered" evidence="4">
    <location>
        <begin position="229"/>
        <end position="278"/>
    </location>
</feature>